<feature type="compositionally biased region" description="Low complexity" evidence="1">
    <location>
        <begin position="778"/>
        <end position="800"/>
    </location>
</feature>
<feature type="compositionally biased region" description="Low complexity" evidence="1">
    <location>
        <begin position="1002"/>
        <end position="1021"/>
    </location>
</feature>
<protein>
    <recommendedName>
        <fullName evidence="3">Tetratricopeptide repeat-containing protein</fullName>
    </recommendedName>
</protein>
<dbReference type="EMBL" id="CDMZ01000198">
    <property type="protein sequence ID" value="CEM08974.1"/>
    <property type="molecule type" value="Genomic_DNA"/>
</dbReference>
<feature type="compositionally biased region" description="Basic and acidic residues" evidence="1">
    <location>
        <begin position="1468"/>
        <end position="1506"/>
    </location>
</feature>
<feature type="compositionally biased region" description="Basic and acidic residues" evidence="1">
    <location>
        <begin position="1134"/>
        <end position="1144"/>
    </location>
</feature>
<reference evidence="2" key="1">
    <citation type="submission" date="2014-11" db="EMBL/GenBank/DDBJ databases">
        <authorList>
            <person name="Otto D Thomas"/>
            <person name="Naeem Raeece"/>
        </authorList>
    </citation>
    <scope>NUCLEOTIDE SEQUENCE</scope>
</reference>
<feature type="compositionally biased region" description="Low complexity" evidence="1">
    <location>
        <begin position="823"/>
        <end position="849"/>
    </location>
</feature>
<proteinExistence type="predicted"/>
<feature type="region of interest" description="Disordered" evidence="1">
    <location>
        <begin position="760"/>
        <end position="803"/>
    </location>
</feature>
<evidence type="ECO:0000256" key="1">
    <source>
        <dbReference type="SAM" id="MobiDB-lite"/>
    </source>
</evidence>
<feature type="compositionally biased region" description="Low complexity" evidence="1">
    <location>
        <begin position="1695"/>
        <end position="1726"/>
    </location>
</feature>
<dbReference type="VEuPathDB" id="CryptoDB:Cvel_2966"/>
<organism evidence="2">
    <name type="scientific">Chromera velia CCMP2878</name>
    <dbReference type="NCBI Taxonomy" id="1169474"/>
    <lineage>
        <taxon>Eukaryota</taxon>
        <taxon>Sar</taxon>
        <taxon>Alveolata</taxon>
        <taxon>Colpodellida</taxon>
        <taxon>Chromeraceae</taxon>
        <taxon>Chromera</taxon>
    </lineage>
</organism>
<feature type="region of interest" description="Disordered" evidence="1">
    <location>
        <begin position="904"/>
        <end position="1025"/>
    </location>
</feature>
<feature type="compositionally biased region" description="Pro residues" evidence="1">
    <location>
        <begin position="1817"/>
        <end position="1827"/>
    </location>
</feature>
<feature type="compositionally biased region" description="Low complexity" evidence="1">
    <location>
        <begin position="1110"/>
        <end position="1133"/>
    </location>
</feature>
<feature type="region of interest" description="Disordered" evidence="1">
    <location>
        <begin position="630"/>
        <end position="650"/>
    </location>
</feature>
<feature type="compositionally biased region" description="Basic and acidic residues" evidence="1">
    <location>
        <begin position="763"/>
        <end position="777"/>
    </location>
</feature>
<evidence type="ECO:0008006" key="3">
    <source>
        <dbReference type="Google" id="ProtNLM"/>
    </source>
</evidence>
<feature type="compositionally biased region" description="Basic and acidic residues" evidence="1">
    <location>
        <begin position="1667"/>
        <end position="1690"/>
    </location>
</feature>
<feature type="compositionally biased region" description="Low complexity" evidence="1">
    <location>
        <begin position="881"/>
        <end position="891"/>
    </location>
</feature>
<feature type="region of interest" description="Disordered" evidence="1">
    <location>
        <begin position="1219"/>
        <end position="1255"/>
    </location>
</feature>
<feature type="region of interest" description="Disordered" evidence="1">
    <location>
        <begin position="1809"/>
        <end position="1874"/>
    </location>
</feature>
<feature type="compositionally biased region" description="Polar residues" evidence="1">
    <location>
        <begin position="1232"/>
        <end position="1241"/>
    </location>
</feature>
<feature type="compositionally biased region" description="Low complexity" evidence="1">
    <location>
        <begin position="1071"/>
        <end position="1084"/>
    </location>
</feature>
<feature type="region of interest" description="Disordered" evidence="1">
    <location>
        <begin position="662"/>
        <end position="684"/>
    </location>
</feature>
<feature type="compositionally biased region" description="Polar residues" evidence="1">
    <location>
        <begin position="906"/>
        <end position="915"/>
    </location>
</feature>
<feature type="compositionally biased region" description="Polar residues" evidence="1">
    <location>
        <begin position="516"/>
        <end position="528"/>
    </location>
</feature>
<feature type="compositionally biased region" description="Basic and acidic residues" evidence="1">
    <location>
        <begin position="1087"/>
        <end position="1103"/>
    </location>
</feature>
<gene>
    <name evidence="2" type="ORF">Cvel_2966</name>
</gene>
<feature type="compositionally biased region" description="Basic and acidic residues" evidence="1">
    <location>
        <begin position="531"/>
        <end position="547"/>
    </location>
</feature>
<feature type="region of interest" description="Disordered" evidence="1">
    <location>
        <begin position="1065"/>
        <end position="1144"/>
    </location>
</feature>
<feature type="region of interest" description="Disordered" evidence="1">
    <location>
        <begin position="823"/>
        <end position="891"/>
    </location>
</feature>
<feature type="region of interest" description="Disordered" evidence="1">
    <location>
        <begin position="1340"/>
        <end position="1382"/>
    </location>
</feature>
<feature type="compositionally biased region" description="Low complexity" evidence="1">
    <location>
        <begin position="454"/>
        <end position="466"/>
    </location>
</feature>
<sequence>MLGPQCVSGSCVWGRGGNSSAPLRRLAQSSRLLRELPPSSSSSSSALRYALLWVDRQGLRRDSWRGACHRTAIPMRPVRVGVLRGGLSASVPRSRRPVHFHSRSISSSSSFGDHFQSPSIEAARSEDLQAALECYRQSARLLSQGLVLGPENDQVLLAFQARNAAGLASRAMGNYNESADELREALLSCSRRIGQHGTQSTIVMELTGANCDSATAALLARAEHTDTLKDADSIFRQCLHWVRQAARGQDDRPLAALWHNFAELYFFFRRQPTDAREALSRVRMCLKNTKFVHETEFFEAINEGRESVSTEEGGVTNSESVTSSLLSSVPLEDGERRQAEGLGEIGREMERQRGGAGNFRVDLSDLFIREGDSVATAKNGLSGPSGVFGVGRYSSEGFESGLHGYLSGGAIRQGQRPSIWNAVEGGPADELLALPPDYPISPFDILSKTLHRPSSSFSSSSSAASSSKHDGPVQQTDDGGNKLPPNHHQPSDEGAARGRAAPHAEGEGGGEKERGTATSRAEAQNQQPSLSEEKNLKESSAEKEKRQPGQQGHKQTEAAGEALSASLRPLSVPPSGLPFLDPSALAMICEARCGAALYWTLRKALQKDHLQREREKESLSVSVQRERESLHFIQERGREERTRGPPPSPAALLQQQLLEEERSRPAELGQLESESHSDSPTGYQTVVEYRLDQPMRGRRSSKERSLFRQLSDENLLRKIIAGMKGERAEGVIGEKKGGLGVQSDGALRFLVIERVDSPSSIDSKAEETGAADRDTHLKSSSGDSFSLSLSQQAAAPSADSGLDRGDSSLSSSFVLKVVEVVRPSPSSSSSSSVSLSSLFVPPSSSFPSSRGERGRGGRGKAWQTGSVLPIAVSLPKPHGKTTSSSPRPLSTRIFPASSLLKLDSVSAGSEVNPSERNAEEESPPAPQHIVQRYASRKERDDSVQAHAGVSESPAAPQNGGGREKSPSVSGGEHLEGQSYGLKSSKKRGVGQRESRTSTEGHSSAPPSNSPQSSSSQASSSSTHVADPMTLLWENLERVGVRPASATFLREDSCQLVEQGIKHLRSRMTVAPSPSSPSFKASSTSEDSEARKEKNRQMGKGKEEGQEDFASPLSSPICPPSSLSPSLLSSSSSPEDWKAGGGKEERVVETTERFYWDGLRGKEKEAAARDLLRSAGSTRAVIEAANTLALCDRPGAAAELLSPLWGLLLKVREHRTEIMSRAKGEGKGGSLSARESAQTSSDVEGGHPGPARPYAEEAKTNAGPFQRGGVEVPPHLLVPPPRPPQVLPSSPFSIGVLQQSPSLPKLFGQSAYAPTPNAVAGLNNLGVTLLMNLLRHPPGVSGVTVQQGEGGGEVQNGSSADALGGPSPSPSAQMPPAASSDWDRWESACVDAVQAVEAAGEMMRGLQKGADAGGQNHWAVGAESGSAMSSTVLKYWEGALSRNLESAQDALGLVAATASYHRQWLIDSSPEHEQERGEGRKGEVEEEGRSVFTSRHPECAEGTREAGEGVQSSLESRSTSGETEKKEEASDEVGRRSESLSEKERVAGEEDPNNSRGPFGFLSLFSHSRKFPSPSPRTHASDGCATSTSPPHSLSLKERQDSSQEADHNKKGSPREEVTAEEIKEFLSNTEASELAVTGERAEREGEWVPEERKGAARGREGRKHKSSSRDKREGCNKEEDKREGRNKEEENVTFSSCDPSDPSSSSAPPFFESPPLSSSSSPSSSSMATAHGAALSDSPTHFLFEPGSPLSPLPPAPLPLPPLVFSLHSATQHLGLWDLQLRGERERSEESRHPPLDPMTLRRESAAEDPFFRSPGSNPPRQQPDPSSPCEGAAREGQGGGGQEGGTEKGGRRRSRREREITERGRINEVPPPPPHVLISQKNFVLSVLSQPLFLEGLALQTVWHSRPPDPFGV</sequence>
<feature type="compositionally biased region" description="Polar residues" evidence="1">
    <location>
        <begin position="1509"/>
        <end position="1520"/>
    </location>
</feature>
<feature type="compositionally biased region" description="Low complexity" evidence="1">
    <location>
        <begin position="1369"/>
        <end position="1379"/>
    </location>
</feature>
<feature type="compositionally biased region" description="Basic and acidic residues" evidence="1">
    <location>
        <begin position="1594"/>
        <end position="1624"/>
    </location>
</feature>
<feature type="compositionally biased region" description="Pro residues" evidence="1">
    <location>
        <begin position="1749"/>
        <end position="1762"/>
    </location>
</feature>
<feature type="compositionally biased region" description="Basic and acidic residues" evidence="1">
    <location>
        <begin position="630"/>
        <end position="643"/>
    </location>
</feature>
<feature type="compositionally biased region" description="Basic and acidic residues" evidence="1">
    <location>
        <begin position="489"/>
        <end position="515"/>
    </location>
</feature>
<feature type="region of interest" description="Disordered" evidence="1">
    <location>
        <begin position="451"/>
        <end position="561"/>
    </location>
</feature>
<feature type="region of interest" description="Disordered" evidence="1">
    <location>
        <begin position="1783"/>
        <end position="1802"/>
    </location>
</feature>
<feature type="region of interest" description="Disordered" evidence="1">
    <location>
        <begin position="1465"/>
        <end position="1763"/>
    </location>
</feature>
<feature type="compositionally biased region" description="Basic and acidic residues" evidence="1">
    <location>
        <begin position="1857"/>
        <end position="1867"/>
    </location>
</feature>
<accession>A0A0G4F9C7</accession>
<feature type="compositionally biased region" description="Basic and acidic residues" evidence="1">
    <location>
        <begin position="1521"/>
        <end position="1547"/>
    </location>
</feature>
<evidence type="ECO:0000313" key="2">
    <source>
        <dbReference type="EMBL" id="CEM08974.1"/>
    </source>
</evidence>
<name>A0A0G4F9C7_9ALVE</name>
<feature type="compositionally biased region" description="Basic and acidic residues" evidence="1">
    <location>
        <begin position="1639"/>
        <end position="1659"/>
    </location>
</feature>